<proteinExistence type="inferred from homology"/>
<evidence type="ECO:0000256" key="12">
    <source>
        <dbReference type="SAM" id="Phobius"/>
    </source>
</evidence>
<dbReference type="InterPro" id="IPR044878">
    <property type="entry name" value="UbiA_sf"/>
</dbReference>
<dbReference type="GO" id="GO:0006744">
    <property type="term" value="P:ubiquinone biosynthetic process"/>
    <property type="evidence" value="ECO:0007669"/>
    <property type="project" value="UniProtKB-KW"/>
</dbReference>
<dbReference type="FunFam" id="1.20.120.1780:FF:000001">
    <property type="entry name" value="4-hydroxybenzoate octaprenyltransferase"/>
    <property type="match status" value="1"/>
</dbReference>
<evidence type="ECO:0000256" key="3">
    <source>
        <dbReference type="ARBA" id="ARBA00005985"/>
    </source>
</evidence>
<dbReference type="PANTHER" id="PTHR11048:SF28">
    <property type="entry name" value="4-HYDROXYBENZOATE POLYPRENYLTRANSFERASE, MITOCHONDRIAL"/>
    <property type="match status" value="1"/>
</dbReference>
<keyword evidence="8 12" id="KW-0812">Transmembrane</keyword>
<keyword evidence="5" id="KW-0997">Cell inner membrane</keyword>
<dbReference type="GO" id="GO:0005886">
    <property type="term" value="C:plasma membrane"/>
    <property type="evidence" value="ECO:0007669"/>
    <property type="project" value="TreeGrafter"/>
</dbReference>
<accession>A0A368BZA8</accession>
<gene>
    <name evidence="13" type="ORF">DBW96_00770</name>
</gene>
<sequence length="280" mass="31854">MIKFIKGSIALCRLDKPIGIYLIFWPALAAAVISTDVISNLNVLAIIMIGSILVRSIGCVINDIFDKDIDSKVERTKSRPLASGQLTTSEGWIIFLILAICILALLVQTNLQTIIVSSIFGCMIILYPLMKRFFLGPQLFLGITFNPIFIVHAITESITLGSFIFFFAIFCWVVAYDTYYGLCDIEDDKQLGIKSTPLWWKARTQNLIFVFQFLFVISIYFVGDFYAFSNYWILGLTIISLFFVYQSHLAKNNEYLSAFKNNNLVGMILCLFLFIEVHFI</sequence>
<comment type="cofactor">
    <cofactor evidence="1">
        <name>Mg(2+)</name>
        <dbReference type="ChEBI" id="CHEBI:18420"/>
    </cofactor>
</comment>
<feature type="transmembrane region" description="Helical" evidence="12">
    <location>
        <begin position="160"/>
        <end position="183"/>
    </location>
</feature>
<reference evidence="13 14" key="1">
    <citation type="journal article" date="2018" name="Microbiome">
        <title>Fine metagenomic profile of the Mediterranean stratified and mixed water columns revealed by assembly and recruitment.</title>
        <authorList>
            <person name="Haro-Moreno J.M."/>
            <person name="Lopez-Perez M."/>
            <person name="De La Torre J.R."/>
            <person name="Picazo A."/>
            <person name="Camacho A."/>
            <person name="Rodriguez-Valera F."/>
        </authorList>
    </citation>
    <scope>NUCLEOTIDE SEQUENCE [LARGE SCALE GENOMIC DNA]</scope>
    <source>
        <strain evidence="13">MED-G82</strain>
    </source>
</reference>
<evidence type="ECO:0000256" key="9">
    <source>
        <dbReference type="ARBA" id="ARBA00022989"/>
    </source>
</evidence>
<dbReference type="PANTHER" id="PTHR11048">
    <property type="entry name" value="PRENYLTRANSFERASES"/>
    <property type="match status" value="1"/>
</dbReference>
<evidence type="ECO:0000256" key="5">
    <source>
        <dbReference type="ARBA" id="ARBA00022519"/>
    </source>
</evidence>
<dbReference type="AlphaFoldDB" id="A0A368BZA8"/>
<comment type="subcellular location">
    <subcellularLocation>
        <location evidence="2">Membrane</location>
        <topology evidence="2">Multi-pass membrane protein</topology>
    </subcellularLocation>
</comment>
<feature type="transmembrane region" description="Helical" evidence="12">
    <location>
        <begin position="204"/>
        <end position="223"/>
    </location>
</feature>
<protein>
    <recommendedName>
        <fullName evidence="11">4-hydroxybenzoate polyprenyltransferase</fullName>
        <ecNumber evidence="11">2.5.1.39</ecNumber>
    </recommendedName>
</protein>
<feature type="transmembrane region" description="Helical" evidence="12">
    <location>
        <begin position="229"/>
        <end position="250"/>
    </location>
</feature>
<dbReference type="InterPro" id="IPR000537">
    <property type="entry name" value="UbiA_prenyltransferase"/>
</dbReference>
<keyword evidence="10 12" id="KW-0472">Membrane</keyword>
<comment type="caution">
    <text evidence="13">The sequence shown here is derived from an EMBL/GenBank/DDBJ whole genome shotgun (WGS) entry which is preliminary data.</text>
</comment>
<dbReference type="Pfam" id="PF01040">
    <property type="entry name" value="UbiA"/>
    <property type="match status" value="1"/>
</dbReference>
<evidence type="ECO:0000256" key="10">
    <source>
        <dbReference type="ARBA" id="ARBA00023136"/>
    </source>
</evidence>
<evidence type="ECO:0000256" key="11">
    <source>
        <dbReference type="ARBA" id="ARBA00034524"/>
    </source>
</evidence>
<keyword evidence="9 12" id="KW-1133">Transmembrane helix</keyword>
<feature type="transmembrane region" description="Helical" evidence="12">
    <location>
        <begin position="113"/>
        <end position="130"/>
    </location>
</feature>
<comment type="similarity">
    <text evidence="3">Belongs to the UbiA prenyltransferase family.</text>
</comment>
<evidence type="ECO:0000256" key="1">
    <source>
        <dbReference type="ARBA" id="ARBA00001946"/>
    </source>
</evidence>
<evidence type="ECO:0000256" key="2">
    <source>
        <dbReference type="ARBA" id="ARBA00004141"/>
    </source>
</evidence>
<dbReference type="GO" id="GO:0008412">
    <property type="term" value="F:4-hydroxybenzoate polyprenyltransferase activity"/>
    <property type="evidence" value="ECO:0007669"/>
    <property type="project" value="UniProtKB-EC"/>
</dbReference>
<dbReference type="PROSITE" id="PS00943">
    <property type="entry name" value="UBIA"/>
    <property type="match status" value="1"/>
</dbReference>
<dbReference type="FunFam" id="1.10.357.140:FF:000008">
    <property type="entry name" value="4-hydroxybenzoate octaprenyltransferase"/>
    <property type="match status" value="1"/>
</dbReference>
<organism evidence="13 14">
    <name type="scientific">SAR86 cluster bacterium</name>
    <dbReference type="NCBI Taxonomy" id="2030880"/>
    <lineage>
        <taxon>Bacteria</taxon>
        <taxon>Pseudomonadati</taxon>
        <taxon>Pseudomonadota</taxon>
        <taxon>Gammaproteobacteria</taxon>
        <taxon>SAR86 cluster</taxon>
    </lineage>
</organism>
<name>A0A368BZA8_9GAMM</name>
<keyword evidence="4" id="KW-1003">Cell membrane</keyword>
<evidence type="ECO:0000256" key="8">
    <source>
        <dbReference type="ARBA" id="ARBA00022692"/>
    </source>
</evidence>
<feature type="transmembrane region" description="Helical" evidence="12">
    <location>
        <begin position="44"/>
        <end position="65"/>
    </location>
</feature>
<dbReference type="InterPro" id="IPR030470">
    <property type="entry name" value="UbiA_prenylTrfase_CS"/>
</dbReference>
<feature type="transmembrane region" description="Helical" evidence="12">
    <location>
        <begin position="137"/>
        <end position="154"/>
    </location>
</feature>
<evidence type="ECO:0000256" key="6">
    <source>
        <dbReference type="ARBA" id="ARBA00022679"/>
    </source>
</evidence>
<dbReference type="Proteomes" id="UP000253307">
    <property type="component" value="Unassembled WGS sequence"/>
</dbReference>
<dbReference type="EMBL" id="QOPE01000003">
    <property type="protein sequence ID" value="RCL42561.1"/>
    <property type="molecule type" value="Genomic_DNA"/>
</dbReference>
<evidence type="ECO:0000313" key="13">
    <source>
        <dbReference type="EMBL" id="RCL42561.1"/>
    </source>
</evidence>
<evidence type="ECO:0000256" key="7">
    <source>
        <dbReference type="ARBA" id="ARBA00022688"/>
    </source>
</evidence>
<dbReference type="CDD" id="cd13959">
    <property type="entry name" value="PT_UbiA_COQ2"/>
    <property type="match status" value="1"/>
</dbReference>
<feature type="transmembrane region" description="Helical" evidence="12">
    <location>
        <begin position="20"/>
        <end position="38"/>
    </location>
</feature>
<dbReference type="Gene3D" id="1.20.120.1780">
    <property type="entry name" value="UbiA prenyltransferase"/>
    <property type="match status" value="1"/>
</dbReference>
<dbReference type="InterPro" id="IPR039653">
    <property type="entry name" value="Prenyltransferase"/>
</dbReference>
<evidence type="ECO:0000313" key="14">
    <source>
        <dbReference type="Proteomes" id="UP000253307"/>
    </source>
</evidence>
<evidence type="ECO:0000256" key="4">
    <source>
        <dbReference type="ARBA" id="ARBA00022475"/>
    </source>
</evidence>
<dbReference type="EC" id="2.5.1.39" evidence="11"/>
<feature type="transmembrane region" description="Helical" evidence="12">
    <location>
        <begin position="262"/>
        <end position="279"/>
    </location>
</feature>
<dbReference type="Gene3D" id="1.10.357.140">
    <property type="entry name" value="UbiA prenyltransferase"/>
    <property type="match status" value="1"/>
</dbReference>
<keyword evidence="6 13" id="KW-0808">Transferase</keyword>
<feature type="transmembrane region" description="Helical" evidence="12">
    <location>
        <begin position="86"/>
        <end position="107"/>
    </location>
</feature>
<keyword evidence="7" id="KW-0831">Ubiquinone biosynthesis</keyword>